<organism evidence="1 2">
    <name type="scientific">Jejudonia soesokkakensis</name>
    <dbReference type="NCBI Taxonomy" id="1323432"/>
    <lineage>
        <taxon>Bacteria</taxon>
        <taxon>Pseudomonadati</taxon>
        <taxon>Bacteroidota</taxon>
        <taxon>Flavobacteriia</taxon>
        <taxon>Flavobacteriales</taxon>
        <taxon>Flavobacteriaceae</taxon>
        <taxon>Jejudonia</taxon>
    </lineage>
</organism>
<dbReference type="Proteomes" id="UP001596415">
    <property type="component" value="Unassembled WGS sequence"/>
</dbReference>
<proteinExistence type="predicted"/>
<evidence type="ECO:0008006" key="3">
    <source>
        <dbReference type="Google" id="ProtNLM"/>
    </source>
</evidence>
<name>A0ABW2MR43_9FLAO</name>
<gene>
    <name evidence="1" type="ORF">ACFQO1_01490</name>
</gene>
<keyword evidence="2" id="KW-1185">Reference proteome</keyword>
<reference evidence="2" key="1">
    <citation type="journal article" date="2019" name="Int. J. Syst. Evol. Microbiol.">
        <title>The Global Catalogue of Microorganisms (GCM) 10K type strain sequencing project: providing services to taxonomists for standard genome sequencing and annotation.</title>
        <authorList>
            <consortium name="The Broad Institute Genomics Platform"/>
            <consortium name="The Broad Institute Genome Sequencing Center for Infectious Disease"/>
            <person name="Wu L."/>
            <person name="Ma J."/>
        </authorList>
    </citation>
    <scope>NUCLEOTIDE SEQUENCE [LARGE SCALE GENOMIC DNA]</scope>
    <source>
        <strain evidence="2">CGMCC 1.16306</strain>
    </source>
</reference>
<comment type="caution">
    <text evidence="1">The sequence shown here is derived from an EMBL/GenBank/DDBJ whole genome shotgun (WGS) entry which is preliminary data.</text>
</comment>
<dbReference type="EMBL" id="JBHTBN010000001">
    <property type="protein sequence ID" value="MFC7356345.1"/>
    <property type="molecule type" value="Genomic_DNA"/>
</dbReference>
<protein>
    <recommendedName>
        <fullName evidence="3">Bulb-type lectin domain-containing protein</fullName>
    </recommendedName>
</protein>
<dbReference type="RefSeq" id="WP_380215994.1">
    <property type="nucleotide sequence ID" value="NZ_JBHTBN010000001.1"/>
</dbReference>
<evidence type="ECO:0000313" key="1">
    <source>
        <dbReference type="EMBL" id="MFC7356345.1"/>
    </source>
</evidence>
<sequence>MFNTSIQFKILSLFIFLIGFSSCNDDEVTLYNDDDDAINNTFVLDFTKTFGGSNIDNAVAILESNDGAYIILGTTESLDGDVMGKTADDADYWILKLSRTGDIIWQHTYGGTANDEASGITKTNDGGYVIAGKSRSNDGDVSGNEGFFDYWIVKIDGEGTLVWEQNFGFVGSDQAFDVTSTQDGGFIATGVLDVSASGGQGNAGRPNAAHAGGDYWAIKLNAAGDFVWSRYFGGSFTDTAHKAIETSTGDIVIIGFSDSTDVDITNNKGAYDFWIVKINASGDIIWENNYGGSEIDVAYDIIETTDNNYLIVGDTRSSDQDVSEAKGNADSWVIKISPTGDLIWQKSLGGTEFDTARSISQMQNGNYVIAGTTRSNDGDIAEGNGLNDAWIIIIDQEGDLLYNEAFGGTNLDFGNSAVHTSDNKILLVGNTESTDGDIEINKGIKDIFLVKLTQ</sequence>
<dbReference type="PANTHER" id="PTHR42754:SF1">
    <property type="entry name" value="LIPOPROTEIN"/>
    <property type="match status" value="1"/>
</dbReference>
<dbReference type="PANTHER" id="PTHR42754">
    <property type="entry name" value="ENDOGLUCANASE"/>
    <property type="match status" value="1"/>
</dbReference>
<accession>A0ABW2MR43</accession>
<evidence type="ECO:0000313" key="2">
    <source>
        <dbReference type="Proteomes" id="UP001596415"/>
    </source>
</evidence>
<dbReference type="SUPFAM" id="SSF50998">
    <property type="entry name" value="Quinoprotein alcohol dehydrogenase-like"/>
    <property type="match status" value="1"/>
</dbReference>
<dbReference type="InterPro" id="IPR011047">
    <property type="entry name" value="Quinoprotein_ADH-like_sf"/>
</dbReference>